<dbReference type="Pfam" id="PF05180">
    <property type="entry name" value="zf-DNL"/>
    <property type="match status" value="1"/>
</dbReference>
<dbReference type="InterPro" id="IPR024158">
    <property type="entry name" value="Mt_import_TIM15"/>
</dbReference>
<feature type="non-terminal residue" evidence="6">
    <location>
        <position position="124"/>
    </location>
</feature>
<keyword evidence="1" id="KW-0479">Metal-binding</keyword>
<proteinExistence type="predicted"/>
<name>M2ZPP2_PSEFD</name>
<dbReference type="PANTHER" id="PTHR20922">
    <property type="entry name" value="DNL-TYPE ZINC FINGER PROTEIN"/>
    <property type="match status" value="1"/>
</dbReference>
<feature type="non-terminal residue" evidence="6">
    <location>
        <position position="1"/>
    </location>
</feature>
<dbReference type="OrthoDB" id="512667at2759"/>
<dbReference type="GO" id="GO:0051087">
    <property type="term" value="F:protein-folding chaperone binding"/>
    <property type="evidence" value="ECO:0007669"/>
    <property type="project" value="TreeGrafter"/>
</dbReference>
<dbReference type="GO" id="GO:0050821">
    <property type="term" value="P:protein stabilization"/>
    <property type="evidence" value="ECO:0007669"/>
    <property type="project" value="TreeGrafter"/>
</dbReference>
<dbReference type="GO" id="GO:0005739">
    <property type="term" value="C:mitochondrion"/>
    <property type="evidence" value="ECO:0007669"/>
    <property type="project" value="TreeGrafter"/>
</dbReference>
<evidence type="ECO:0000313" key="6">
    <source>
        <dbReference type="EMBL" id="EME81054.1"/>
    </source>
</evidence>
<dbReference type="KEGG" id="pfj:MYCFIDRAFT_18152"/>
<dbReference type="RefSeq" id="XP_007927887.1">
    <property type="nucleotide sequence ID" value="XM_007929696.1"/>
</dbReference>
<evidence type="ECO:0000256" key="2">
    <source>
        <dbReference type="ARBA" id="ARBA00022771"/>
    </source>
</evidence>
<dbReference type="PANTHER" id="PTHR20922:SF13">
    <property type="entry name" value="DNL-TYPE ZINC FINGER PROTEIN"/>
    <property type="match status" value="1"/>
</dbReference>
<dbReference type="HOGENOM" id="CLU_093902_6_1_1"/>
<accession>M2ZPP2</accession>
<dbReference type="AlphaFoldDB" id="M2ZPP2"/>
<evidence type="ECO:0000259" key="5">
    <source>
        <dbReference type="PROSITE" id="PS51501"/>
    </source>
</evidence>
<dbReference type="InterPro" id="IPR007853">
    <property type="entry name" value="Znf_DNL-typ"/>
</dbReference>
<keyword evidence="2 4" id="KW-0863">Zinc-finger</keyword>
<dbReference type="GO" id="GO:0006457">
    <property type="term" value="P:protein folding"/>
    <property type="evidence" value="ECO:0007669"/>
    <property type="project" value="TreeGrafter"/>
</dbReference>
<dbReference type="STRING" id="383855.M2ZPP2"/>
<dbReference type="eggNOG" id="KOG3277">
    <property type="taxonomic scope" value="Eukaryota"/>
</dbReference>
<evidence type="ECO:0000256" key="1">
    <source>
        <dbReference type="ARBA" id="ARBA00022723"/>
    </source>
</evidence>
<dbReference type="GO" id="GO:0030150">
    <property type="term" value="P:protein import into mitochondrial matrix"/>
    <property type="evidence" value="ECO:0007669"/>
    <property type="project" value="TreeGrafter"/>
</dbReference>
<dbReference type="PROSITE" id="PS51501">
    <property type="entry name" value="ZF_DNL"/>
    <property type="match status" value="1"/>
</dbReference>
<dbReference type="VEuPathDB" id="FungiDB:MYCFIDRAFT_18152"/>
<gene>
    <name evidence="6" type="ORF">MYCFIDRAFT_18152</name>
</gene>
<protein>
    <recommendedName>
        <fullName evidence="5">DNL-type domain-containing protein</fullName>
    </recommendedName>
</protein>
<evidence type="ECO:0000256" key="3">
    <source>
        <dbReference type="ARBA" id="ARBA00022833"/>
    </source>
</evidence>
<dbReference type="Proteomes" id="UP000016932">
    <property type="component" value="Unassembled WGS sequence"/>
</dbReference>
<organism evidence="6 7">
    <name type="scientific">Pseudocercospora fijiensis (strain CIRAD86)</name>
    <name type="common">Black leaf streak disease fungus</name>
    <name type="synonym">Mycosphaerella fijiensis</name>
    <dbReference type="NCBI Taxonomy" id="383855"/>
    <lineage>
        <taxon>Eukaryota</taxon>
        <taxon>Fungi</taxon>
        <taxon>Dikarya</taxon>
        <taxon>Ascomycota</taxon>
        <taxon>Pezizomycotina</taxon>
        <taxon>Dothideomycetes</taxon>
        <taxon>Dothideomycetidae</taxon>
        <taxon>Mycosphaerellales</taxon>
        <taxon>Mycosphaerellaceae</taxon>
        <taxon>Pseudocercospora</taxon>
    </lineage>
</organism>
<feature type="domain" description="DNL-type" evidence="5">
    <location>
        <begin position="21"/>
        <end position="116"/>
    </location>
</feature>
<sequence>PLTDRPETSPSDAEAIATRKALSPAYQLHFTCKKCLERSSHTVSKQAYHFGTTVIHCPQCKTQHLISDHLKIFSDKAKTLEEIAGEFGEVLRKGRLGVGGDVEFYEEGADEVVEGEFRRLEEGR</sequence>
<keyword evidence="3" id="KW-0862">Zinc</keyword>
<evidence type="ECO:0000313" key="7">
    <source>
        <dbReference type="Proteomes" id="UP000016932"/>
    </source>
</evidence>
<keyword evidence="7" id="KW-1185">Reference proteome</keyword>
<dbReference type="EMBL" id="KB446560">
    <property type="protein sequence ID" value="EME81054.1"/>
    <property type="molecule type" value="Genomic_DNA"/>
</dbReference>
<reference evidence="6 7" key="1">
    <citation type="journal article" date="2012" name="PLoS Pathog.">
        <title>Diverse lifestyles and strategies of plant pathogenesis encoded in the genomes of eighteen Dothideomycetes fungi.</title>
        <authorList>
            <person name="Ohm R.A."/>
            <person name="Feau N."/>
            <person name="Henrissat B."/>
            <person name="Schoch C.L."/>
            <person name="Horwitz B.A."/>
            <person name="Barry K.W."/>
            <person name="Condon B.J."/>
            <person name="Copeland A.C."/>
            <person name="Dhillon B."/>
            <person name="Glaser F."/>
            <person name="Hesse C.N."/>
            <person name="Kosti I."/>
            <person name="LaButti K."/>
            <person name="Lindquist E.A."/>
            <person name="Lucas S."/>
            <person name="Salamov A.A."/>
            <person name="Bradshaw R.E."/>
            <person name="Ciuffetti L."/>
            <person name="Hamelin R.C."/>
            <person name="Kema G.H.J."/>
            <person name="Lawrence C."/>
            <person name="Scott J.A."/>
            <person name="Spatafora J.W."/>
            <person name="Turgeon B.G."/>
            <person name="de Wit P.J.G.M."/>
            <person name="Zhong S."/>
            <person name="Goodwin S.B."/>
            <person name="Grigoriev I.V."/>
        </authorList>
    </citation>
    <scope>NUCLEOTIDE SEQUENCE [LARGE SCALE GENOMIC DNA]</scope>
    <source>
        <strain evidence="6 7">CIRAD86</strain>
    </source>
</reference>
<dbReference type="GO" id="GO:0008270">
    <property type="term" value="F:zinc ion binding"/>
    <property type="evidence" value="ECO:0007669"/>
    <property type="project" value="UniProtKB-KW"/>
</dbReference>
<evidence type="ECO:0000256" key="4">
    <source>
        <dbReference type="PROSITE-ProRule" id="PRU00834"/>
    </source>
</evidence>
<dbReference type="GeneID" id="19334555"/>